<evidence type="ECO:0000313" key="2">
    <source>
        <dbReference type="Proteomes" id="UP000274556"/>
    </source>
</evidence>
<dbReference type="AlphaFoldDB" id="A0A495V2W5"/>
<dbReference type="OrthoDB" id="9780310at2"/>
<dbReference type="InterPro" id="IPR036520">
    <property type="entry name" value="UPF0759_sf"/>
</dbReference>
<organism evidence="1 2">
    <name type="scientific">Thiocapsa rosea</name>
    <dbReference type="NCBI Taxonomy" id="69360"/>
    <lineage>
        <taxon>Bacteria</taxon>
        <taxon>Pseudomonadati</taxon>
        <taxon>Pseudomonadota</taxon>
        <taxon>Gammaproteobacteria</taxon>
        <taxon>Chromatiales</taxon>
        <taxon>Chromatiaceae</taxon>
        <taxon>Thiocapsa</taxon>
    </lineage>
</organism>
<reference evidence="1 2" key="1">
    <citation type="submission" date="2018-10" db="EMBL/GenBank/DDBJ databases">
        <title>Genomic Encyclopedia of Archaeal and Bacterial Type Strains, Phase II (KMG-II): from individual species to whole genera.</title>
        <authorList>
            <person name="Goeker M."/>
        </authorList>
    </citation>
    <scope>NUCLEOTIDE SEQUENCE [LARGE SCALE GENOMIC DNA]</scope>
    <source>
        <strain evidence="1 2">DSM 235</strain>
    </source>
</reference>
<sequence>MSRILPVRTGWDPSPGDADFYPDDLPEDWRLTYFANALDAVALDADAWGQVDAGRIARWGRDVPASFAFYLRHDPGAAAVAESAGVQARLGEHFGGWILCPDQSHADDLAGSAYVLLESVSAAAGSHASALACAVPAELGTDLRAARGWLEGLAAAARGRPALALMGRARFEDVRRWQSLVELLGLS</sequence>
<accession>A0A495V2W5</accession>
<name>A0A495V2W5_9GAMM</name>
<comment type="caution">
    <text evidence="1">The sequence shown here is derived from an EMBL/GenBank/DDBJ whole genome shotgun (WGS) entry which is preliminary data.</text>
</comment>
<evidence type="ECO:0000313" key="1">
    <source>
        <dbReference type="EMBL" id="RKT43742.1"/>
    </source>
</evidence>
<keyword evidence="2" id="KW-1185">Reference proteome</keyword>
<dbReference type="SUPFAM" id="SSF117396">
    <property type="entry name" value="TM1631-like"/>
    <property type="match status" value="1"/>
</dbReference>
<dbReference type="EMBL" id="RBXL01000001">
    <property type="protein sequence ID" value="RKT43742.1"/>
    <property type="molecule type" value="Genomic_DNA"/>
</dbReference>
<dbReference type="Proteomes" id="UP000274556">
    <property type="component" value="Unassembled WGS sequence"/>
</dbReference>
<gene>
    <name evidence="1" type="ORF">BDD21_1098</name>
</gene>
<proteinExistence type="predicted"/>
<dbReference type="Gene3D" id="3.20.20.410">
    <property type="entry name" value="Protein of unknown function UPF0759"/>
    <property type="match status" value="1"/>
</dbReference>
<dbReference type="RefSeq" id="WP_120796277.1">
    <property type="nucleotide sequence ID" value="NZ_RBXL01000001.1"/>
</dbReference>
<protein>
    <submittedName>
        <fullName evidence="1">Uncharacterized protein</fullName>
    </submittedName>
</protein>